<evidence type="ECO:0000256" key="11">
    <source>
        <dbReference type="NCBIfam" id="TIGR00551"/>
    </source>
</evidence>
<evidence type="ECO:0000256" key="10">
    <source>
        <dbReference type="ARBA" id="ARBA00048305"/>
    </source>
</evidence>
<feature type="domain" description="Fumarate reductase/succinate dehydrogenase flavoprotein-like C-terminal" evidence="15">
    <location>
        <begin position="432"/>
        <end position="517"/>
    </location>
</feature>
<dbReference type="RefSeq" id="WP_075859640.1">
    <property type="nucleotide sequence ID" value="NZ_BDJK01000036.1"/>
</dbReference>
<dbReference type="SUPFAM" id="SSF51905">
    <property type="entry name" value="FAD/NAD(P)-binding domain"/>
    <property type="match status" value="1"/>
</dbReference>
<dbReference type="InterPro" id="IPR003953">
    <property type="entry name" value="FAD-dep_OxRdtase_2_FAD-bd"/>
</dbReference>
<evidence type="ECO:0000256" key="5">
    <source>
        <dbReference type="ARBA" id="ARBA00021901"/>
    </source>
</evidence>
<dbReference type="PRINTS" id="PR00368">
    <property type="entry name" value="FADPNR"/>
</dbReference>
<evidence type="ECO:0000313" key="16">
    <source>
        <dbReference type="EMBL" id="GAV23198.1"/>
    </source>
</evidence>
<reference evidence="17" key="1">
    <citation type="submission" date="2016-12" db="EMBL/GenBank/DDBJ databases">
        <title>Draft Genome Sequences od Carboxydothermus pertinax and islandicus, Hydrogenogenic Carboxydotrophic Bacteria.</title>
        <authorList>
            <person name="Fukuyama Y."/>
            <person name="Ohmae K."/>
            <person name="Yoneda Y."/>
            <person name="Yoshida T."/>
            <person name="Sako Y."/>
        </authorList>
    </citation>
    <scope>NUCLEOTIDE SEQUENCE [LARGE SCALE GENOMIC DNA]</scope>
    <source>
        <strain evidence="17">Ug1</strain>
    </source>
</reference>
<organism evidence="16 17">
    <name type="scientific">Carboxydothermus pertinax</name>
    <dbReference type="NCBI Taxonomy" id="870242"/>
    <lineage>
        <taxon>Bacteria</taxon>
        <taxon>Bacillati</taxon>
        <taxon>Bacillota</taxon>
        <taxon>Clostridia</taxon>
        <taxon>Thermoanaerobacterales</taxon>
        <taxon>Thermoanaerobacteraceae</taxon>
        <taxon>Carboxydothermus</taxon>
    </lineage>
</organism>
<keyword evidence="17" id="KW-1185">Reference proteome</keyword>
<comment type="caution">
    <text evidence="16">The sequence shown here is derived from an EMBL/GenBank/DDBJ whole genome shotgun (WGS) entry which is preliminary data.</text>
</comment>
<evidence type="ECO:0000259" key="14">
    <source>
        <dbReference type="Pfam" id="PF00890"/>
    </source>
</evidence>
<comment type="function">
    <text evidence="13">Catalyzes the oxidation of L-aspartate to iminoaspartate.</text>
</comment>
<evidence type="ECO:0000313" key="17">
    <source>
        <dbReference type="Proteomes" id="UP000187485"/>
    </source>
</evidence>
<dbReference type="FunFam" id="3.90.700.10:FF:000002">
    <property type="entry name" value="L-aspartate oxidase"/>
    <property type="match status" value="1"/>
</dbReference>
<dbReference type="GO" id="GO:0033765">
    <property type="term" value="F:steroid dehydrogenase activity, acting on the CH-CH group of donors"/>
    <property type="evidence" value="ECO:0007669"/>
    <property type="project" value="UniProtKB-ARBA"/>
</dbReference>
<comment type="subcellular location">
    <subcellularLocation>
        <location evidence="13">Cytoplasm</location>
    </subcellularLocation>
</comment>
<name>A0A1L8CW94_9THEO</name>
<dbReference type="Gene3D" id="3.90.700.10">
    <property type="entry name" value="Succinate dehydrogenase/fumarate reductase flavoprotein, catalytic domain"/>
    <property type="match status" value="1"/>
</dbReference>
<dbReference type="NCBIfam" id="TIGR00551">
    <property type="entry name" value="nadB"/>
    <property type="match status" value="1"/>
</dbReference>
<evidence type="ECO:0000256" key="1">
    <source>
        <dbReference type="ARBA" id="ARBA00001974"/>
    </source>
</evidence>
<evidence type="ECO:0000256" key="12">
    <source>
        <dbReference type="PIRSR" id="PIRSR000171-1"/>
    </source>
</evidence>
<dbReference type="SUPFAM" id="SSF46977">
    <property type="entry name" value="Succinate dehydrogenase/fumarate reductase flavoprotein C-terminal domain"/>
    <property type="match status" value="1"/>
</dbReference>
<dbReference type="InterPro" id="IPR015939">
    <property type="entry name" value="Fum_Rdtase/Succ_DH_flav-like_C"/>
</dbReference>
<dbReference type="SUPFAM" id="SSF56425">
    <property type="entry name" value="Succinate dehydrogenase/fumarate reductase flavoprotein, catalytic domain"/>
    <property type="match status" value="1"/>
</dbReference>
<dbReference type="OrthoDB" id="9806724at2"/>
<dbReference type="InterPro" id="IPR036188">
    <property type="entry name" value="FAD/NAD-bd_sf"/>
</dbReference>
<keyword evidence="8 13" id="KW-0274">FAD</keyword>
<evidence type="ECO:0000256" key="4">
    <source>
        <dbReference type="ARBA" id="ARBA00012173"/>
    </source>
</evidence>
<keyword evidence="6 13" id="KW-0285">Flavoprotein</keyword>
<dbReference type="InterPro" id="IPR037099">
    <property type="entry name" value="Fum_R/Succ_DH_flav-like_C_sf"/>
</dbReference>
<comment type="catalytic activity">
    <reaction evidence="10">
        <text>L-aspartate + O2 = iminosuccinate + H2O2</text>
        <dbReference type="Rhea" id="RHEA:25876"/>
        <dbReference type="ChEBI" id="CHEBI:15379"/>
        <dbReference type="ChEBI" id="CHEBI:16240"/>
        <dbReference type="ChEBI" id="CHEBI:29991"/>
        <dbReference type="ChEBI" id="CHEBI:77875"/>
        <dbReference type="EC" id="1.4.3.16"/>
    </reaction>
    <physiologicalReaction direction="left-to-right" evidence="10">
        <dbReference type="Rhea" id="RHEA:25877"/>
    </physiologicalReaction>
</comment>
<feature type="domain" description="FAD-dependent oxidoreductase 2 FAD-binding" evidence="14">
    <location>
        <begin position="19"/>
        <end position="385"/>
    </location>
</feature>
<dbReference type="EMBL" id="BDJK01000036">
    <property type="protein sequence ID" value="GAV23198.1"/>
    <property type="molecule type" value="Genomic_DNA"/>
</dbReference>
<dbReference type="EC" id="1.4.3.16" evidence="4 11"/>
<dbReference type="PIRSF" id="PIRSF000171">
    <property type="entry name" value="SDHA_APRA_LASPO"/>
    <property type="match status" value="1"/>
</dbReference>
<dbReference type="GO" id="GO:0005737">
    <property type="term" value="C:cytoplasm"/>
    <property type="evidence" value="ECO:0007669"/>
    <property type="project" value="UniProtKB-SubCell"/>
</dbReference>
<dbReference type="GO" id="GO:0034628">
    <property type="term" value="P:'de novo' NAD+ biosynthetic process from L-aspartate"/>
    <property type="evidence" value="ECO:0007669"/>
    <property type="project" value="TreeGrafter"/>
</dbReference>
<dbReference type="Pfam" id="PF00890">
    <property type="entry name" value="FAD_binding_2"/>
    <property type="match status" value="1"/>
</dbReference>
<dbReference type="InterPro" id="IPR005288">
    <property type="entry name" value="NadB"/>
</dbReference>
<dbReference type="Gene3D" id="3.50.50.60">
    <property type="entry name" value="FAD/NAD(P)-binding domain"/>
    <property type="match status" value="1"/>
</dbReference>
<dbReference type="GO" id="GO:0008734">
    <property type="term" value="F:L-aspartate oxidase activity"/>
    <property type="evidence" value="ECO:0007669"/>
    <property type="project" value="UniProtKB-UniRule"/>
</dbReference>
<evidence type="ECO:0000256" key="6">
    <source>
        <dbReference type="ARBA" id="ARBA00022630"/>
    </source>
</evidence>
<dbReference type="UniPathway" id="UPA00253">
    <property type="reaction ID" value="UER00326"/>
</dbReference>
<evidence type="ECO:0000259" key="15">
    <source>
        <dbReference type="Pfam" id="PF02910"/>
    </source>
</evidence>
<feature type="active site" description="Proton acceptor" evidence="12">
    <location>
        <position position="287"/>
    </location>
</feature>
<dbReference type="Gene3D" id="1.20.58.100">
    <property type="entry name" value="Fumarate reductase/succinate dehydrogenase flavoprotein-like, C-terminal domain"/>
    <property type="match status" value="1"/>
</dbReference>
<accession>A0A1L8CW94</accession>
<proteinExistence type="inferred from homology"/>
<evidence type="ECO:0000256" key="13">
    <source>
        <dbReference type="RuleBase" id="RU362049"/>
    </source>
</evidence>
<dbReference type="Proteomes" id="UP000187485">
    <property type="component" value="Unassembled WGS sequence"/>
</dbReference>
<comment type="pathway">
    <text evidence="2 13">Cofactor biosynthesis; NAD(+) biosynthesis; iminoaspartate from L-aspartate (oxidase route): step 1/1.</text>
</comment>
<evidence type="ECO:0000256" key="9">
    <source>
        <dbReference type="ARBA" id="ARBA00023002"/>
    </source>
</evidence>
<dbReference type="STRING" id="870242.cpu_17080"/>
<comment type="similarity">
    <text evidence="3 13">Belongs to the FAD-dependent oxidoreductase 2 family. NadB subfamily.</text>
</comment>
<dbReference type="PANTHER" id="PTHR42716:SF2">
    <property type="entry name" value="L-ASPARTATE OXIDASE, CHLOROPLASTIC"/>
    <property type="match status" value="1"/>
</dbReference>
<sequence length="519" mass="57648">MRRYLIDFDLSGVPVYKSDYLVIGSGIAGLYAALNAARYGEVVVLTKKNLGDTNTDLAQGGIAAAVDPEDDSPELHYQDTIEAGAGLCNPEAVRVLVEDGIERVHHLVELGADFHRKDGKLALRMEGAHRRRRILYRGDTTGEEIQRVLSIQAKNHPHIRIMENHFTLDLITEDRECLGALAWDEKGHLRLFLSKFTVLATGGAGQVFRETTNPEVATGDGIAMAYRAGAGVMDMEFFQFHPTALNLPGRQKFLISEAVRGEGAKLVNAAGEYFMKNYHELADLAPRDVVARAIWDQAQKGPVFLDIRSFTEEQLAGIPRIVKTLKENGLDPKKDLIPVLPAAHYFMGGVRTNIWGETDLARLYACGEVACQGVHGANRLASNSLLDGLVFGYRIVERTKNILKTTRVNYPEVAAFKGEKIDGISTREAMTKIKDLMWEHAGIIRNGQGLKRLLKNLRELKISLPVTSIEEAVAANLYQTASLIALAALIREESRGAHFREDYPLRDDFLWQKHIVLSR</sequence>
<dbReference type="PANTHER" id="PTHR42716">
    <property type="entry name" value="L-ASPARTATE OXIDASE"/>
    <property type="match status" value="1"/>
</dbReference>
<protein>
    <recommendedName>
        <fullName evidence="5 11">L-aspartate oxidase</fullName>
        <ecNumber evidence="4 11">1.4.3.16</ecNumber>
    </recommendedName>
</protein>
<keyword evidence="9 13" id="KW-0560">Oxidoreductase</keyword>
<keyword evidence="7 13" id="KW-0662">Pyridine nucleotide biosynthesis</keyword>
<evidence type="ECO:0000256" key="2">
    <source>
        <dbReference type="ARBA" id="ARBA00004950"/>
    </source>
</evidence>
<dbReference type="Pfam" id="PF02910">
    <property type="entry name" value="Succ_DH_flav_C"/>
    <property type="match status" value="1"/>
</dbReference>
<dbReference type="AlphaFoldDB" id="A0A1L8CW94"/>
<evidence type="ECO:0000256" key="7">
    <source>
        <dbReference type="ARBA" id="ARBA00022642"/>
    </source>
</evidence>
<gene>
    <name evidence="16" type="ORF">cpu_17080</name>
</gene>
<comment type="cofactor">
    <cofactor evidence="1 13">
        <name>FAD</name>
        <dbReference type="ChEBI" id="CHEBI:57692"/>
    </cofactor>
</comment>
<dbReference type="InterPro" id="IPR027477">
    <property type="entry name" value="Succ_DH/fumarate_Rdtase_cat_sf"/>
</dbReference>
<evidence type="ECO:0000256" key="3">
    <source>
        <dbReference type="ARBA" id="ARBA00008562"/>
    </source>
</evidence>
<dbReference type="PRINTS" id="PR00411">
    <property type="entry name" value="PNDRDTASEI"/>
</dbReference>
<evidence type="ECO:0000256" key="8">
    <source>
        <dbReference type="ARBA" id="ARBA00022827"/>
    </source>
</evidence>